<accession>A0AA39SFX8</accession>
<organism evidence="10 11">
    <name type="scientific">Acer saccharum</name>
    <name type="common">Sugar maple</name>
    <dbReference type="NCBI Taxonomy" id="4024"/>
    <lineage>
        <taxon>Eukaryota</taxon>
        <taxon>Viridiplantae</taxon>
        <taxon>Streptophyta</taxon>
        <taxon>Embryophyta</taxon>
        <taxon>Tracheophyta</taxon>
        <taxon>Spermatophyta</taxon>
        <taxon>Magnoliopsida</taxon>
        <taxon>eudicotyledons</taxon>
        <taxon>Gunneridae</taxon>
        <taxon>Pentapetalae</taxon>
        <taxon>rosids</taxon>
        <taxon>malvids</taxon>
        <taxon>Sapindales</taxon>
        <taxon>Sapindaceae</taxon>
        <taxon>Hippocastanoideae</taxon>
        <taxon>Acereae</taxon>
        <taxon>Acer</taxon>
    </lineage>
</organism>
<reference evidence="10" key="1">
    <citation type="journal article" date="2022" name="Plant J.">
        <title>Strategies of tolerance reflected in two North American maple genomes.</title>
        <authorList>
            <person name="McEvoy S.L."/>
            <person name="Sezen U.U."/>
            <person name="Trouern-Trend A."/>
            <person name="McMahon S.M."/>
            <person name="Schaberg P.G."/>
            <person name="Yang J."/>
            <person name="Wegrzyn J.L."/>
            <person name="Swenson N.G."/>
        </authorList>
    </citation>
    <scope>NUCLEOTIDE SEQUENCE</scope>
    <source>
        <strain evidence="10">NS2018</strain>
    </source>
</reference>
<feature type="region of interest" description="Disordered" evidence="8">
    <location>
        <begin position="437"/>
        <end position="463"/>
    </location>
</feature>
<feature type="domain" description="RRM" evidence="9">
    <location>
        <begin position="98"/>
        <end position="174"/>
    </location>
</feature>
<feature type="compositionally biased region" description="Low complexity" evidence="8">
    <location>
        <begin position="270"/>
        <end position="281"/>
    </location>
</feature>
<feature type="region of interest" description="Disordered" evidence="8">
    <location>
        <begin position="1"/>
        <end position="94"/>
    </location>
</feature>
<dbReference type="Pfam" id="PF05669">
    <property type="entry name" value="Med31"/>
    <property type="match status" value="1"/>
</dbReference>
<dbReference type="SMART" id="SM00360">
    <property type="entry name" value="RRM"/>
    <property type="match status" value="1"/>
</dbReference>
<keyword evidence="11" id="KW-1185">Reference proteome</keyword>
<dbReference type="InterPro" id="IPR012677">
    <property type="entry name" value="Nucleotide-bd_a/b_plait_sf"/>
</dbReference>
<evidence type="ECO:0000313" key="10">
    <source>
        <dbReference type="EMBL" id="KAK0589235.1"/>
    </source>
</evidence>
<dbReference type="Gene3D" id="3.30.70.330">
    <property type="match status" value="1"/>
</dbReference>
<dbReference type="InterPro" id="IPR008831">
    <property type="entry name" value="Mediator_Med31"/>
</dbReference>
<evidence type="ECO:0000256" key="3">
    <source>
        <dbReference type="ARBA" id="ARBA00023015"/>
    </source>
</evidence>
<feature type="region of interest" description="Disordered" evidence="8">
    <location>
        <begin position="257"/>
        <end position="284"/>
    </location>
</feature>
<protein>
    <recommendedName>
        <fullName evidence="9">RRM domain-containing protein</fullName>
    </recommendedName>
</protein>
<feature type="compositionally biased region" description="Basic and acidic residues" evidence="8">
    <location>
        <begin position="447"/>
        <end position="463"/>
    </location>
</feature>
<dbReference type="EMBL" id="JAUESC010000381">
    <property type="protein sequence ID" value="KAK0589235.1"/>
    <property type="molecule type" value="Genomic_DNA"/>
</dbReference>
<dbReference type="FunFam" id="1.10.10.1340:FF:000001">
    <property type="entry name" value="Mediator of RNA polymerase II transcription subunit 31"/>
    <property type="match status" value="1"/>
</dbReference>
<sequence length="463" mass="52909">MEQHEEQEHEVYGGEIPDEMDADIDVDEQDHDHDNDNESDPNANSKDLEDMKKRLKEIEEEAGALREMQAKVEKEMGAVQDSSSGSATQAEKEEVDARSIYVGNVDYACTPEEVQQHFQSCGTVNRVTILTDKFGQPKGFAYVEFVEVEAVQNALLLNETELHGRQLKVSAKRTNVPGMKQFRGRRPNPFGFRGRRPFIPGAPFPPYGYGRVPRFRRPMRRNQTPFFLSLWSLSPSTRRPLVGPRLPFPSSSSFHQELMATSDKSEEDSSTSSSTPSSPKSIYKDPDDGRQRFLLELEFVQCLANPTYIHYLAQNRYFEDEAFIGYLKYLQYWQQPEYIKFIMYPHCLYFLELLQNANFRNAMAHPGNKELAHRQQFFFWKNYRNNRLKHILPRPLPEPVAAPPATIPPQLPAPPVPATTIPVTAATGPVLSPMQYAIPPGPALAKNDMRNSSMDRRKRKKEG</sequence>
<keyword evidence="3" id="KW-0805">Transcription regulation</keyword>
<dbReference type="Gene3D" id="1.10.10.1340">
    <property type="entry name" value="Mediator of RNA polymerase II, submodule Med31 (Soh1)"/>
    <property type="match status" value="1"/>
</dbReference>
<evidence type="ECO:0000256" key="2">
    <source>
        <dbReference type="ARBA" id="ARBA00006378"/>
    </source>
</evidence>
<dbReference type="InterPro" id="IPR038089">
    <property type="entry name" value="Med31_sf"/>
</dbReference>
<dbReference type="SUPFAM" id="SSF54928">
    <property type="entry name" value="RNA-binding domain, RBD"/>
    <property type="match status" value="1"/>
</dbReference>
<dbReference type="Proteomes" id="UP001168877">
    <property type="component" value="Unassembled WGS sequence"/>
</dbReference>
<evidence type="ECO:0000256" key="6">
    <source>
        <dbReference type="ARBA" id="ARBA00023242"/>
    </source>
</evidence>
<dbReference type="GO" id="GO:0006355">
    <property type="term" value="P:regulation of DNA-templated transcription"/>
    <property type="evidence" value="ECO:0007669"/>
    <property type="project" value="InterPro"/>
</dbReference>
<dbReference type="GO" id="GO:0003723">
    <property type="term" value="F:RNA binding"/>
    <property type="evidence" value="ECO:0007669"/>
    <property type="project" value="UniProtKB-UniRule"/>
</dbReference>
<name>A0AA39SFX8_ACESA</name>
<dbReference type="InterPro" id="IPR000504">
    <property type="entry name" value="RRM_dom"/>
</dbReference>
<keyword evidence="6" id="KW-0539">Nucleus</keyword>
<evidence type="ECO:0000256" key="7">
    <source>
        <dbReference type="PROSITE-ProRule" id="PRU00176"/>
    </source>
</evidence>
<feature type="compositionally biased region" description="Basic and acidic residues" evidence="8">
    <location>
        <begin position="1"/>
        <end position="12"/>
    </location>
</feature>
<dbReference type="GO" id="GO:0016592">
    <property type="term" value="C:mediator complex"/>
    <property type="evidence" value="ECO:0007669"/>
    <property type="project" value="InterPro"/>
</dbReference>
<dbReference type="InterPro" id="IPR035979">
    <property type="entry name" value="RBD_domain_sf"/>
</dbReference>
<feature type="compositionally biased region" description="Acidic residues" evidence="8">
    <location>
        <begin position="16"/>
        <end position="29"/>
    </location>
</feature>
<comment type="caution">
    <text evidence="10">The sequence shown here is derived from an EMBL/GenBank/DDBJ whole genome shotgun (WGS) entry which is preliminary data.</text>
</comment>
<gene>
    <name evidence="10" type="ORF">LWI29_011356</name>
</gene>
<dbReference type="Pfam" id="PF00076">
    <property type="entry name" value="RRM_1"/>
    <property type="match status" value="1"/>
</dbReference>
<proteinExistence type="inferred from homology"/>
<evidence type="ECO:0000256" key="5">
    <source>
        <dbReference type="ARBA" id="ARBA00023163"/>
    </source>
</evidence>
<dbReference type="GO" id="GO:0003712">
    <property type="term" value="F:transcription coregulator activity"/>
    <property type="evidence" value="ECO:0007669"/>
    <property type="project" value="InterPro"/>
</dbReference>
<evidence type="ECO:0000259" key="9">
    <source>
        <dbReference type="PROSITE" id="PS50102"/>
    </source>
</evidence>
<reference evidence="10" key="2">
    <citation type="submission" date="2023-06" db="EMBL/GenBank/DDBJ databases">
        <authorList>
            <person name="Swenson N.G."/>
            <person name="Wegrzyn J.L."/>
            <person name="Mcevoy S.L."/>
        </authorList>
    </citation>
    <scope>NUCLEOTIDE SEQUENCE</scope>
    <source>
        <strain evidence="10">NS2018</strain>
        <tissue evidence="10">Leaf</tissue>
    </source>
</reference>
<comment type="subcellular location">
    <subcellularLocation>
        <location evidence="1">Nucleus</location>
    </subcellularLocation>
</comment>
<evidence type="ECO:0000256" key="1">
    <source>
        <dbReference type="ARBA" id="ARBA00004123"/>
    </source>
</evidence>
<feature type="compositionally biased region" description="Polar residues" evidence="8">
    <location>
        <begin position="80"/>
        <end position="89"/>
    </location>
</feature>
<dbReference type="CDD" id="cd12306">
    <property type="entry name" value="RRM_II_PABPs"/>
    <property type="match status" value="1"/>
</dbReference>
<evidence type="ECO:0000313" key="11">
    <source>
        <dbReference type="Proteomes" id="UP001168877"/>
    </source>
</evidence>
<keyword evidence="5" id="KW-0804">Transcription</keyword>
<comment type="similarity">
    <text evidence="2">Belongs to the Mediator complex subunit 31 family.</text>
</comment>
<keyword evidence="4" id="KW-0010">Activator</keyword>
<evidence type="ECO:0000256" key="8">
    <source>
        <dbReference type="SAM" id="MobiDB-lite"/>
    </source>
</evidence>
<keyword evidence="7" id="KW-0694">RNA-binding</keyword>
<dbReference type="AlphaFoldDB" id="A0AA39SFX8"/>
<dbReference type="PROSITE" id="PS50102">
    <property type="entry name" value="RRM"/>
    <property type="match status" value="1"/>
</dbReference>
<dbReference type="PANTHER" id="PTHR13186">
    <property type="entry name" value="MEDIATOR OF RNA POLYMERASE II TRANSCRIPTION SUBUNIT 31"/>
    <property type="match status" value="1"/>
</dbReference>
<evidence type="ECO:0000256" key="4">
    <source>
        <dbReference type="ARBA" id="ARBA00023159"/>
    </source>
</evidence>